<evidence type="ECO:0000313" key="2">
    <source>
        <dbReference type="Proteomes" id="UP001220324"/>
    </source>
</evidence>
<sequence length="95" mass="11263">MAETETVTADMLRSHWKPLTIKPEAFEKCYKHPVNYLLKENYERVLYCFECERIEFHDEKGKVIWSTVGSGMMDPFPVDVQVFIVHGKIRLRDKI</sequence>
<accession>A0AAD6GI14</accession>
<evidence type="ECO:0000313" key="1">
    <source>
        <dbReference type="EMBL" id="KAJ5546043.1"/>
    </source>
</evidence>
<name>A0AAD6GI14_9EURO</name>
<dbReference type="Proteomes" id="UP001220324">
    <property type="component" value="Unassembled WGS sequence"/>
</dbReference>
<keyword evidence="2" id="KW-1185">Reference proteome</keyword>
<protein>
    <submittedName>
        <fullName evidence="1">Uncharacterized protein</fullName>
    </submittedName>
</protein>
<proteinExistence type="predicted"/>
<dbReference type="EMBL" id="JAQIZZ010000003">
    <property type="protein sequence ID" value="KAJ5546043.1"/>
    <property type="molecule type" value="Genomic_DNA"/>
</dbReference>
<reference evidence="1 2" key="1">
    <citation type="journal article" date="2023" name="IMA Fungus">
        <title>Comparative genomic study of the Penicillium genus elucidates a diverse pangenome and 15 lateral gene transfer events.</title>
        <authorList>
            <person name="Petersen C."/>
            <person name="Sorensen T."/>
            <person name="Nielsen M.R."/>
            <person name="Sondergaard T.E."/>
            <person name="Sorensen J.L."/>
            <person name="Fitzpatrick D.A."/>
            <person name="Frisvad J.C."/>
            <person name="Nielsen K.L."/>
        </authorList>
    </citation>
    <scope>NUCLEOTIDE SEQUENCE [LARGE SCALE GENOMIC DNA]</scope>
    <source>
        <strain evidence="1 2">IBT 35679</strain>
    </source>
</reference>
<gene>
    <name evidence="1" type="ORF">N7494_003628</name>
</gene>
<organism evidence="1 2">
    <name type="scientific">Penicillium frequentans</name>
    <dbReference type="NCBI Taxonomy" id="3151616"/>
    <lineage>
        <taxon>Eukaryota</taxon>
        <taxon>Fungi</taxon>
        <taxon>Dikarya</taxon>
        <taxon>Ascomycota</taxon>
        <taxon>Pezizomycotina</taxon>
        <taxon>Eurotiomycetes</taxon>
        <taxon>Eurotiomycetidae</taxon>
        <taxon>Eurotiales</taxon>
        <taxon>Aspergillaceae</taxon>
        <taxon>Penicillium</taxon>
    </lineage>
</organism>
<dbReference type="AlphaFoldDB" id="A0AAD6GI14"/>
<comment type="caution">
    <text evidence="1">The sequence shown here is derived from an EMBL/GenBank/DDBJ whole genome shotgun (WGS) entry which is preliminary data.</text>
</comment>